<dbReference type="PANTHER" id="PTHR33800:SF3">
    <property type="entry name" value="OS06G0111200 PROTEIN"/>
    <property type="match status" value="1"/>
</dbReference>
<keyword evidence="3" id="KW-1185">Reference proteome</keyword>
<dbReference type="PANTHER" id="PTHR33800">
    <property type="entry name" value="OS06G0113600 PROTEIN"/>
    <property type="match status" value="1"/>
</dbReference>
<dbReference type="EMBL" id="BQKI01000008">
    <property type="protein sequence ID" value="GJN01075.1"/>
    <property type="molecule type" value="Genomic_DNA"/>
</dbReference>
<proteinExistence type="predicted"/>
<gene>
    <name evidence="2" type="primary">ga18310</name>
    <name evidence="2" type="ORF">PR202_ga18310</name>
</gene>
<dbReference type="Proteomes" id="UP001054889">
    <property type="component" value="Unassembled WGS sequence"/>
</dbReference>
<comment type="caution">
    <text evidence="2">The sequence shown here is derived from an EMBL/GenBank/DDBJ whole genome shotgun (WGS) entry which is preliminary data.</text>
</comment>
<evidence type="ECO:0000313" key="3">
    <source>
        <dbReference type="Proteomes" id="UP001054889"/>
    </source>
</evidence>
<evidence type="ECO:0000313" key="2">
    <source>
        <dbReference type="EMBL" id="GJN01075.1"/>
    </source>
</evidence>
<evidence type="ECO:0000256" key="1">
    <source>
        <dbReference type="SAM" id="MobiDB-lite"/>
    </source>
</evidence>
<dbReference type="AlphaFoldDB" id="A0AAV5CTF8"/>
<name>A0AAV5CTF8_ELECO</name>
<reference evidence="2" key="1">
    <citation type="journal article" date="2018" name="DNA Res.">
        <title>Multiple hybrid de novo genome assembly of finger millet, an orphan allotetraploid crop.</title>
        <authorList>
            <person name="Hatakeyama M."/>
            <person name="Aluri S."/>
            <person name="Balachadran M.T."/>
            <person name="Sivarajan S.R."/>
            <person name="Patrignani A."/>
            <person name="Gruter S."/>
            <person name="Poveda L."/>
            <person name="Shimizu-Inatsugi R."/>
            <person name="Baeten J."/>
            <person name="Francoijs K.J."/>
            <person name="Nataraja K.N."/>
            <person name="Reddy Y.A.N."/>
            <person name="Phadnis S."/>
            <person name="Ravikumar R.L."/>
            <person name="Schlapbach R."/>
            <person name="Sreeman S.M."/>
            <person name="Shimizu K.K."/>
        </authorList>
    </citation>
    <scope>NUCLEOTIDE SEQUENCE</scope>
</reference>
<feature type="region of interest" description="Disordered" evidence="1">
    <location>
        <begin position="168"/>
        <end position="260"/>
    </location>
</feature>
<accession>A0AAV5CTF8</accession>
<organism evidence="2 3">
    <name type="scientific">Eleusine coracana subsp. coracana</name>
    <dbReference type="NCBI Taxonomy" id="191504"/>
    <lineage>
        <taxon>Eukaryota</taxon>
        <taxon>Viridiplantae</taxon>
        <taxon>Streptophyta</taxon>
        <taxon>Embryophyta</taxon>
        <taxon>Tracheophyta</taxon>
        <taxon>Spermatophyta</taxon>
        <taxon>Magnoliopsida</taxon>
        <taxon>Liliopsida</taxon>
        <taxon>Poales</taxon>
        <taxon>Poaceae</taxon>
        <taxon>PACMAD clade</taxon>
        <taxon>Chloridoideae</taxon>
        <taxon>Cynodonteae</taxon>
        <taxon>Eleusininae</taxon>
        <taxon>Eleusine</taxon>
    </lineage>
</organism>
<reference evidence="2" key="2">
    <citation type="submission" date="2021-12" db="EMBL/GenBank/DDBJ databases">
        <title>Resequencing data analysis of finger millet.</title>
        <authorList>
            <person name="Hatakeyama M."/>
            <person name="Aluri S."/>
            <person name="Balachadran M.T."/>
            <person name="Sivarajan S.R."/>
            <person name="Poveda L."/>
            <person name="Shimizu-Inatsugi R."/>
            <person name="Schlapbach R."/>
            <person name="Sreeman S.M."/>
            <person name="Shimizu K.K."/>
        </authorList>
    </citation>
    <scope>NUCLEOTIDE SEQUENCE</scope>
</reference>
<sequence>MSKLQGWADLPEDLLHSIVPLLSSFLDILCLRSRNLLLLAYRLHLIPIQIHNQPSMCALLTSLAAVTKRQFVGSSYGQLIYGCHRKYSILDVFTGAEISPPELPASEGTDIYCGMLTAPLSSVSSHLLVFAQSTCLATSSPFLIGQWEVILGQNSSLSLAPWLQPSTTASPNLARGPARAPLPQCRPPPLPARLPSRGFARTRPSQSVDEIQSLAPWLRPPPTASPNPTRGPARAPLPQCRPPPLPARLPSHSFARTRPS</sequence>
<protein>
    <submittedName>
        <fullName evidence="2">Uncharacterized protein</fullName>
    </submittedName>
</protein>